<gene>
    <name evidence="7" type="ORF">Fot_19438</name>
</gene>
<dbReference type="PANTHER" id="PTHR23023">
    <property type="entry name" value="DIMETHYLANILINE MONOOXYGENASE"/>
    <property type="match status" value="1"/>
</dbReference>
<evidence type="ECO:0000256" key="2">
    <source>
        <dbReference type="ARBA" id="ARBA00022630"/>
    </source>
</evidence>
<protein>
    <recommendedName>
        <fullName evidence="6">Flavin-containing monooxygenase</fullName>
        <ecNumber evidence="6">1.-.-.-</ecNumber>
    </recommendedName>
</protein>
<dbReference type="InterPro" id="IPR050346">
    <property type="entry name" value="FMO-like"/>
</dbReference>
<dbReference type="GO" id="GO:0004497">
    <property type="term" value="F:monooxygenase activity"/>
    <property type="evidence" value="ECO:0007669"/>
    <property type="project" value="UniProtKB-KW"/>
</dbReference>
<comment type="caution">
    <text evidence="7">The sequence shown here is derived from an EMBL/GenBank/DDBJ whole genome shotgun (WGS) entry which is preliminary data.</text>
</comment>
<dbReference type="InterPro" id="IPR000960">
    <property type="entry name" value="Flavin_mOase"/>
</dbReference>
<dbReference type="SUPFAM" id="SSF51905">
    <property type="entry name" value="FAD/NAD(P)-binding domain"/>
    <property type="match status" value="2"/>
</dbReference>
<keyword evidence="3 6" id="KW-0274">FAD</keyword>
<name>A0ABD1VL15_9LAMI</name>
<dbReference type="Gene3D" id="3.50.50.60">
    <property type="entry name" value="FAD/NAD(P)-binding domain"/>
    <property type="match status" value="1"/>
</dbReference>
<evidence type="ECO:0000256" key="5">
    <source>
        <dbReference type="ARBA" id="ARBA00023002"/>
    </source>
</evidence>
<dbReference type="InterPro" id="IPR020946">
    <property type="entry name" value="Flavin_mOase-like"/>
</dbReference>
<organism evidence="7 8">
    <name type="scientific">Forsythia ovata</name>
    <dbReference type="NCBI Taxonomy" id="205694"/>
    <lineage>
        <taxon>Eukaryota</taxon>
        <taxon>Viridiplantae</taxon>
        <taxon>Streptophyta</taxon>
        <taxon>Embryophyta</taxon>
        <taxon>Tracheophyta</taxon>
        <taxon>Spermatophyta</taxon>
        <taxon>Magnoliopsida</taxon>
        <taxon>eudicotyledons</taxon>
        <taxon>Gunneridae</taxon>
        <taxon>Pentapetalae</taxon>
        <taxon>asterids</taxon>
        <taxon>lamiids</taxon>
        <taxon>Lamiales</taxon>
        <taxon>Oleaceae</taxon>
        <taxon>Forsythieae</taxon>
        <taxon>Forsythia</taxon>
    </lineage>
</organism>
<accession>A0ABD1VL15</accession>
<dbReference type="AlphaFoldDB" id="A0ABD1VL15"/>
<keyword evidence="8" id="KW-1185">Reference proteome</keyword>
<evidence type="ECO:0000313" key="7">
    <source>
        <dbReference type="EMBL" id="KAL2538047.1"/>
    </source>
</evidence>
<dbReference type="PIRSF" id="PIRSF000332">
    <property type="entry name" value="FMO"/>
    <property type="match status" value="1"/>
</dbReference>
<dbReference type="Proteomes" id="UP001604277">
    <property type="component" value="Unassembled WGS sequence"/>
</dbReference>
<proteinExistence type="inferred from homology"/>
<dbReference type="InterPro" id="IPR036188">
    <property type="entry name" value="FAD/NAD-bd_sf"/>
</dbReference>
<dbReference type="EMBL" id="JBFOLJ010000005">
    <property type="protein sequence ID" value="KAL2538047.1"/>
    <property type="molecule type" value="Genomic_DNA"/>
</dbReference>
<sequence>MDSPISSCEPKMEKKIAIVGAGISGLVTCKHTMEKGFNPVVFEARNCIGGVWSSTIDSTKLQTPKNYYQFSDFAWPLSVTETFPDQSQVMDYIKSYAFRFDIFSRIEFNSKVVRIENLSSNEEEMASWNLWSRTGDAFSPKGKWNVVVQDVLHPLEAPKVHQVDFVILCIGKFSDLPNIPHFPQSKGPEIFRGKVIHSMDFAAMNKIQALEFIKDKRVTVIGFQKSALDTAAQVSKTNGVRHPCTLLFRRVHWSGSENLVRFTFQNLNRFSELMIHKPQEGLIFWLLAFLLSPLRWIFSMLVECYLKWIYPLKKYNMIPEHTFLKQIYSCMFTVLPDCFYERVEDGSLILKKSRKFCFCTTGLITDDEVAPLETDVVIFATGYKSDLRISNIFASNHFKRCITGSSTPFYR</sequence>
<dbReference type="Pfam" id="PF00743">
    <property type="entry name" value="FMO-like"/>
    <property type="match status" value="1"/>
</dbReference>
<keyword evidence="2 6" id="KW-0285">Flavoprotein</keyword>
<keyword evidence="5 6" id="KW-0560">Oxidoreductase</keyword>
<evidence type="ECO:0000313" key="8">
    <source>
        <dbReference type="Proteomes" id="UP001604277"/>
    </source>
</evidence>
<evidence type="ECO:0000256" key="6">
    <source>
        <dbReference type="RuleBase" id="RU361177"/>
    </source>
</evidence>
<keyword evidence="6 7" id="KW-0503">Monooxygenase</keyword>
<dbReference type="FunFam" id="3.50.50.60:FF:000403">
    <property type="entry name" value="Flavin-containing monooxygenase"/>
    <property type="match status" value="1"/>
</dbReference>
<comment type="cofactor">
    <cofactor evidence="6">
        <name>FAD</name>
        <dbReference type="ChEBI" id="CHEBI:57692"/>
    </cofactor>
</comment>
<comment type="similarity">
    <text evidence="1 6">Belongs to the FMO family.</text>
</comment>
<reference evidence="8" key="1">
    <citation type="submission" date="2024-07" db="EMBL/GenBank/DDBJ databases">
        <title>Two chromosome-level genome assemblies of Korean endemic species Abeliophyllum distichum and Forsythia ovata (Oleaceae).</title>
        <authorList>
            <person name="Jang H."/>
        </authorList>
    </citation>
    <scope>NUCLEOTIDE SEQUENCE [LARGE SCALE GENOMIC DNA]</scope>
</reference>
<keyword evidence="4" id="KW-0521">NADP</keyword>
<evidence type="ECO:0000256" key="3">
    <source>
        <dbReference type="ARBA" id="ARBA00022827"/>
    </source>
</evidence>
<dbReference type="EC" id="1.-.-.-" evidence="6"/>
<evidence type="ECO:0000256" key="4">
    <source>
        <dbReference type="ARBA" id="ARBA00022857"/>
    </source>
</evidence>
<evidence type="ECO:0000256" key="1">
    <source>
        <dbReference type="ARBA" id="ARBA00009183"/>
    </source>
</evidence>